<name>A0ABU6ZHJ2_9FABA</name>
<protein>
    <recommendedName>
        <fullName evidence="3">Secreted protein</fullName>
    </recommendedName>
</protein>
<evidence type="ECO:0008006" key="3">
    <source>
        <dbReference type="Google" id="ProtNLM"/>
    </source>
</evidence>
<organism evidence="1 2">
    <name type="scientific">Stylosanthes scabra</name>
    <dbReference type="NCBI Taxonomy" id="79078"/>
    <lineage>
        <taxon>Eukaryota</taxon>
        <taxon>Viridiplantae</taxon>
        <taxon>Streptophyta</taxon>
        <taxon>Embryophyta</taxon>
        <taxon>Tracheophyta</taxon>
        <taxon>Spermatophyta</taxon>
        <taxon>Magnoliopsida</taxon>
        <taxon>eudicotyledons</taxon>
        <taxon>Gunneridae</taxon>
        <taxon>Pentapetalae</taxon>
        <taxon>rosids</taxon>
        <taxon>fabids</taxon>
        <taxon>Fabales</taxon>
        <taxon>Fabaceae</taxon>
        <taxon>Papilionoideae</taxon>
        <taxon>50 kb inversion clade</taxon>
        <taxon>dalbergioids sensu lato</taxon>
        <taxon>Dalbergieae</taxon>
        <taxon>Pterocarpus clade</taxon>
        <taxon>Stylosanthes</taxon>
    </lineage>
</organism>
<keyword evidence="2" id="KW-1185">Reference proteome</keyword>
<sequence>MIMCLFLLWSRGGDRSPTLSTYLVGRQRSLCKMCTIDWGCQLMVILPLGIENGIRKAKEGEAKKEKTKHGATARPLRASARVPGSITKVPLFASCDRTVCSCVARMLEDEVKMTFSLTVHRTGASDSKTK</sequence>
<evidence type="ECO:0000313" key="2">
    <source>
        <dbReference type="Proteomes" id="UP001341840"/>
    </source>
</evidence>
<dbReference type="Proteomes" id="UP001341840">
    <property type="component" value="Unassembled WGS sequence"/>
</dbReference>
<reference evidence="1 2" key="1">
    <citation type="journal article" date="2023" name="Plants (Basel)">
        <title>Bridging the Gap: Combining Genomics and Transcriptomics Approaches to Understand Stylosanthes scabra, an Orphan Legume from the Brazilian Caatinga.</title>
        <authorList>
            <person name="Ferreira-Neto J.R.C."/>
            <person name="da Silva M.D."/>
            <person name="Binneck E."/>
            <person name="de Melo N.F."/>
            <person name="da Silva R.H."/>
            <person name="de Melo A.L.T.M."/>
            <person name="Pandolfi V."/>
            <person name="Bustamante F.O."/>
            <person name="Brasileiro-Vidal A.C."/>
            <person name="Benko-Iseppon A.M."/>
        </authorList>
    </citation>
    <scope>NUCLEOTIDE SEQUENCE [LARGE SCALE GENOMIC DNA]</scope>
    <source>
        <tissue evidence="1">Leaves</tissue>
    </source>
</reference>
<accession>A0ABU6ZHJ2</accession>
<dbReference type="EMBL" id="JASCZI010272274">
    <property type="protein sequence ID" value="MED6221410.1"/>
    <property type="molecule type" value="Genomic_DNA"/>
</dbReference>
<gene>
    <name evidence="1" type="ORF">PIB30_054363</name>
</gene>
<evidence type="ECO:0000313" key="1">
    <source>
        <dbReference type="EMBL" id="MED6221410.1"/>
    </source>
</evidence>
<comment type="caution">
    <text evidence="1">The sequence shown here is derived from an EMBL/GenBank/DDBJ whole genome shotgun (WGS) entry which is preliminary data.</text>
</comment>
<proteinExistence type="predicted"/>